<gene>
    <name evidence="2" type="ORF">C7N83_01925</name>
</gene>
<dbReference type="EMBL" id="PXYY01000006">
    <property type="protein sequence ID" value="PSJ81206.1"/>
    <property type="molecule type" value="Genomic_DNA"/>
</dbReference>
<evidence type="ECO:0000256" key="1">
    <source>
        <dbReference type="SAM" id="Coils"/>
    </source>
</evidence>
<accession>A0A2P7U2M3</accession>
<reference evidence="2 3" key="1">
    <citation type="submission" date="2018-03" db="EMBL/GenBank/DDBJ databases">
        <title>Neisseria weixii sp. nov., isolated from the intestinal contents of Tibetan Plateau pika (Ochotona curzoniae) in Yushu, Qinghai Province, China.</title>
        <authorList>
            <person name="Gui Z."/>
        </authorList>
    </citation>
    <scope>NUCLEOTIDE SEQUENCE [LARGE SCALE GENOMIC DNA]</scope>
    <source>
        <strain evidence="2 3">ATCC 51483</strain>
    </source>
</reference>
<evidence type="ECO:0000313" key="3">
    <source>
        <dbReference type="Proteomes" id="UP000241868"/>
    </source>
</evidence>
<organism evidence="2 3">
    <name type="scientific">Neisseria iguanae</name>
    <dbReference type="NCBI Taxonomy" id="90242"/>
    <lineage>
        <taxon>Bacteria</taxon>
        <taxon>Pseudomonadati</taxon>
        <taxon>Pseudomonadota</taxon>
        <taxon>Betaproteobacteria</taxon>
        <taxon>Neisseriales</taxon>
        <taxon>Neisseriaceae</taxon>
        <taxon>Neisseria</taxon>
    </lineage>
</organism>
<sequence>MLLSVLLLRYIKDENESDLAAAETKLKQLIKESEVFETQCSMSAEVWRELVEACGKMADTRVLKNLSKPPKNVD</sequence>
<keyword evidence="1" id="KW-0175">Coiled coil</keyword>
<keyword evidence="3" id="KW-1185">Reference proteome</keyword>
<feature type="coiled-coil region" evidence="1">
    <location>
        <begin position="12"/>
        <end position="39"/>
    </location>
</feature>
<protein>
    <submittedName>
        <fullName evidence="2">Uncharacterized protein</fullName>
    </submittedName>
</protein>
<dbReference type="AlphaFoldDB" id="A0A2P7U2M3"/>
<name>A0A2P7U2M3_9NEIS</name>
<comment type="caution">
    <text evidence="2">The sequence shown here is derived from an EMBL/GenBank/DDBJ whole genome shotgun (WGS) entry which is preliminary data.</text>
</comment>
<proteinExistence type="predicted"/>
<dbReference type="Proteomes" id="UP000241868">
    <property type="component" value="Unassembled WGS sequence"/>
</dbReference>
<evidence type="ECO:0000313" key="2">
    <source>
        <dbReference type="EMBL" id="PSJ81206.1"/>
    </source>
</evidence>